<dbReference type="GO" id="GO:0005667">
    <property type="term" value="C:transcription regulator complex"/>
    <property type="evidence" value="ECO:0007669"/>
    <property type="project" value="TreeGrafter"/>
</dbReference>
<dbReference type="PANTHER" id="PTHR14003:SF19">
    <property type="entry name" value="YY2 TRANSCRIPTION FACTOR"/>
    <property type="match status" value="1"/>
</dbReference>
<dbReference type="SMART" id="SM00355">
    <property type="entry name" value="ZnF_C2H2"/>
    <property type="match status" value="1"/>
</dbReference>
<keyword evidence="1" id="KW-0479">Metal-binding</keyword>
<evidence type="ECO:0000313" key="9">
    <source>
        <dbReference type="Proteomes" id="UP000623467"/>
    </source>
</evidence>
<feature type="region of interest" description="Disordered" evidence="6">
    <location>
        <begin position="158"/>
        <end position="245"/>
    </location>
</feature>
<dbReference type="GO" id="GO:0000978">
    <property type="term" value="F:RNA polymerase II cis-regulatory region sequence-specific DNA binding"/>
    <property type="evidence" value="ECO:0007669"/>
    <property type="project" value="TreeGrafter"/>
</dbReference>
<keyword evidence="9" id="KW-1185">Reference proteome</keyword>
<feature type="compositionally biased region" description="Basic and acidic residues" evidence="6">
    <location>
        <begin position="55"/>
        <end position="65"/>
    </location>
</feature>
<gene>
    <name evidence="8" type="ORF">MSAN_01904900</name>
</gene>
<keyword evidence="4" id="KW-0862">Zinc</keyword>
<reference evidence="8" key="1">
    <citation type="submission" date="2020-05" db="EMBL/GenBank/DDBJ databases">
        <title>Mycena genomes resolve the evolution of fungal bioluminescence.</title>
        <authorList>
            <person name="Tsai I.J."/>
        </authorList>
    </citation>
    <scope>NUCLEOTIDE SEQUENCE</scope>
    <source>
        <strain evidence="8">160909Yilan</strain>
    </source>
</reference>
<dbReference type="GO" id="GO:0000785">
    <property type="term" value="C:chromatin"/>
    <property type="evidence" value="ECO:0007669"/>
    <property type="project" value="TreeGrafter"/>
</dbReference>
<comment type="caution">
    <text evidence="8">The sequence shown here is derived from an EMBL/GenBank/DDBJ whole genome shotgun (WGS) entry which is preliminary data.</text>
</comment>
<dbReference type="InterPro" id="IPR036236">
    <property type="entry name" value="Znf_C2H2_sf"/>
</dbReference>
<feature type="region of interest" description="Disordered" evidence="6">
    <location>
        <begin position="115"/>
        <end position="134"/>
    </location>
</feature>
<evidence type="ECO:0000256" key="4">
    <source>
        <dbReference type="ARBA" id="ARBA00022833"/>
    </source>
</evidence>
<evidence type="ECO:0000313" key="8">
    <source>
        <dbReference type="EMBL" id="KAF7345282.1"/>
    </source>
</evidence>
<keyword evidence="3 5" id="KW-0863">Zinc-finger</keyword>
<dbReference type="Gene3D" id="3.30.160.60">
    <property type="entry name" value="Classic Zinc Finger"/>
    <property type="match status" value="2"/>
</dbReference>
<accession>A0A8H7CR83</accession>
<dbReference type="OrthoDB" id="6365676at2759"/>
<evidence type="ECO:0000256" key="5">
    <source>
        <dbReference type="PROSITE-ProRule" id="PRU00042"/>
    </source>
</evidence>
<evidence type="ECO:0000256" key="2">
    <source>
        <dbReference type="ARBA" id="ARBA00022737"/>
    </source>
</evidence>
<dbReference type="PROSITE" id="PS50157">
    <property type="entry name" value="ZINC_FINGER_C2H2_2"/>
    <property type="match status" value="1"/>
</dbReference>
<evidence type="ECO:0000256" key="3">
    <source>
        <dbReference type="ARBA" id="ARBA00022771"/>
    </source>
</evidence>
<dbReference type="GO" id="GO:0000981">
    <property type="term" value="F:DNA-binding transcription factor activity, RNA polymerase II-specific"/>
    <property type="evidence" value="ECO:0007669"/>
    <property type="project" value="TreeGrafter"/>
</dbReference>
<proteinExistence type="predicted"/>
<sequence>MIVTRLFATSGHLTRHQLVHTGEMNYACTFPGCTTRCSRKDNLRQHYRLHFDSRDPEELKRSAPEKRRRKARVARFNDADSPGQQWTEYVPRSSSNRGPSSSNADSSPILAAQSFGSRTPTRYSASTPFSGNDKVSSTLNMARYAPPLTSAHMIPTQPWPSATNRNAGPFPSPHQTALYPQNAYPYPQPMAQYAPPSSNNPGGAHPFSPSMPNAAYGSPDNRVNQAPRDDHSLQNRSFRPGPGAP</sequence>
<feature type="compositionally biased region" description="Low complexity" evidence="6">
    <location>
        <begin position="91"/>
        <end position="108"/>
    </location>
</feature>
<feature type="compositionally biased region" description="Low complexity" evidence="6">
    <location>
        <begin position="179"/>
        <end position="196"/>
    </location>
</feature>
<dbReference type="PANTHER" id="PTHR14003">
    <property type="entry name" value="TRANSCRIPTIONAL REPRESSOR PROTEIN YY"/>
    <property type="match status" value="1"/>
</dbReference>
<dbReference type="InterPro" id="IPR013087">
    <property type="entry name" value="Znf_C2H2_type"/>
</dbReference>
<feature type="region of interest" description="Disordered" evidence="6">
    <location>
        <begin position="55"/>
        <end position="108"/>
    </location>
</feature>
<dbReference type="EMBL" id="JACAZH010000020">
    <property type="protein sequence ID" value="KAF7345282.1"/>
    <property type="molecule type" value="Genomic_DNA"/>
</dbReference>
<feature type="domain" description="C2H2-type" evidence="7">
    <location>
        <begin position="26"/>
        <end position="55"/>
    </location>
</feature>
<dbReference type="Proteomes" id="UP000623467">
    <property type="component" value="Unassembled WGS sequence"/>
</dbReference>
<dbReference type="AlphaFoldDB" id="A0A8H7CR83"/>
<dbReference type="GO" id="GO:0008270">
    <property type="term" value="F:zinc ion binding"/>
    <property type="evidence" value="ECO:0007669"/>
    <property type="project" value="UniProtKB-KW"/>
</dbReference>
<evidence type="ECO:0000256" key="6">
    <source>
        <dbReference type="SAM" id="MobiDB-lite"/>
    </source>
</evidence>
<organism evidence="8 9">
    <name type="scientific">Mycena sanguinolenta</name>
    <dbReference type="NCBI Taxonomy" id="230812"/>
    <lineage>
        <taxon>Eukaryota</taxon>
        <taxon>Fungi</taxon>
        <taxon>Dikarya</taxon>
        <taxon>Basidiomycota</taxon>
        <taxon>Agaricomycotina</taxon>
        <taxon>Agaricomycetes</taxon>
        <taxon>Agaricomycetidae</taxon>
        <taxon>Agaricales</taxon>
        <taxon>Marasmiineae</taxon>
        <taxon>Mycenaceae</taxon>
        <taxon>Mycena</taxon>
    </lineage>
</organism>
<dbReference type="SUPFAM" id="SSF57667">
    <property type="entry name" value="beta-beta-alpha zinc fingers"/>
    <property type="match status" value="1"/>
</dbReference>
<name>A0A8H7CR83_9AGAR</name>
<keyword evidence="2" id="KW-0677">Repeat</keyword>
<protein>
    <recommendedName>
        <fullName evidence="7">C2H2-type domain-containing protein</fullName>
    </recommendedName>
</protein>
<evidence type="ECO:0000256" key="1">
    <source>
        <dbReference type="ARBA" id="ARBA00022723"/>
    </source>
</evidence>
<dbReference type="PROSITE" id="PS00028">
    <property type="entry name" value="ZINC_FINGER_C2H2_1"/>
    <property type="match status" value="1"/>
</dbReference>
<dbReference type="GO" id="GO:0031519">
    <property type="term" value="C:PcG protein complex"/>
    <property type="evidence" value="ECO:0007669"/>
    <property type="project" value="TreeGrafter"/>
</dbReference>
<evidence type="ECO:0000259" key="7">
    <source>
        <dbReference type="PROSITE" id="PS50157"/>
    </source>
</evidence>